<dbReference type="GO" id="GO:0016787">
    <property type="term" value="F:hydrolase activity"/>
    <property type="evidence" value="ECO:0007669"/>
    <property type="project" value="UniProtKB-KW"/>
</dbReference>
<proteinExistence type="predicted"/>
<feature type="compositionally biased region" description="Low complexity" evidence="1">
    <location>
        <begin position="68"/>
        <end position="85"/>
    </location>
</feature>
<reference evidence="3" key="1">
    <citation type="journal article" date="2019" name="Curr. Biol.">
        <title>Genome Sequence of Striga asiatica Provides Insight into the Evolution of Plant Parasitism.</title>
        <authorList>
            <person name="Yoshida S."/>
            <person name="Kim S."/>
            <person name="Wafula E.K."/>
            <person name="Tanskanen J."/>
            <person name="Kim Y.M."/>
            <person name="Honaas L."/>
            <person name="Yang Z."/>
            <person name="Spallek T."/>
            <person name="Conn C.E."/>
            <person name="Ichihashi Y."/>
            <person name="Cheong K."/>
            <person name="Cui S."/>
            <person name="Der J.P."/>
            <person name="Gundlach H."/>
            <person name="Jiao Y."/>
            <person name="Hori C."/>
            <person name="Ishida J.K."/>
            <person name="Kasahara H."/>
            <person name="Kiba T."/>
            <person name="Kim M.S."/>
            <person name="Koo N."/>
            <person name="Laohavisit A."/>
            <person name="Lee Y.H."/>
            <person name="Lumba S."/>
            <person name="McCourt P."/>
            <person name="Mortimer J.C."/>
            <person name="Mutuku J.M."/>
            <person name="Nomura T."/>
            <person name="Sasaki-Sekimoto Y."/>
            <person name="Seto Y."/>
            <person name="Wang Y."/>
            <person name="Wakatake T."/>
            <person name="Sakakibara H."/>
            <person name="Demura T."/>
            <person name="Yamaguchi S."/>
            <person name="Yoneyama K."/>
            <person name="Manabe R.I."/>
            <person name="Nelson D.C."/>
            <person name="Schulman A.H."/>
            <person name="Timko M.P."/>
            <person name="dePamphilis C.W."/>
            <person name="Choi D."/>
            <person name="Shirasu K."/>
        </authorList>
    </citation>
    <scope>NUCLEOTIDE SEQUENCE [LARGE SCALE GENOMIC DNA]</scope>
    <source>
        <strain evidence="3">cv. UVA1</strain>
    </source>
</reference>
<evidence type="ECO:0000313" key="2">
    <source>
        <dbReference type="EMBL" id="GER40181.1"/>
    </source>
</evidence>
<sequence>MFLLAQEEEPFAPMSKKDQSYSETPTGFLTAVPYEIQLTFNQASGAHPGTAPPPDCGVDVVDDDDDGSPSSHPPESSFRSTSARGSPPPAAAAWRRRPSRVTAPDS</sequence>
<keyword evidence="2" id="KW-0378">Hydrolase</keyword>
<dbReference type="Proteomes" id="UP000325081">
    <property type="component" value="Unassembled WGS sequence"/>
</dbReference>
<dbReference type="EMBL" id="BKCP01005849">
    <property type="protein sequence ID" value="GER40181.1"/>
    <property type="molecule type" value="Genomic_DNA"/>
</dbReference>
<feature type="region of interest" description="Disordered" evidence="1">
    <location>
        <begin position="1"/>
        <end position="25"/>
    </location>
</feature>
<dbReference type="AlphaFoldDB" id="A0A5A7Q804"/>
<keyword evidence="3" id="KW-1185">Reference proteome</keyword>
<gene>
    <name evidence="2" type="ORF">STAS_16844</name>
</gene>
<organism evidence="2 3">
    <name type="scientific">Striga asiatica</name>
    <name type="common">Asiatic witchweed</name>
    <name type="synonym">Buchnera asiatica</name>
    <dbReference type="NCBI Taxonomy" id="4170"/>
    <lineage>
        <taxon>Eukaryota</taxon>
        <taxon>Viridiplantae</taxon>
        <taxon>Streptophyta</taxon>
        <taxon>Embryophyta</taxon>
        <taxon>Tracheophyta</taxon>
        <taxon>Spermatophyta</taxon>
        <taxon>Magnoliopsida</taxon>
        <taxon>eudicotyledons</taxon>
        <taxon>Gunneridae</taxon>
        <taxon>Pentapetalae</taxon>
        <taxon>asterids</taxon>
        <taxon>lamiids</taxon>
        <taxon>Lamiales</taxon>
        <taxon>Orobanchaceae</taxon>
        <taxon>Buchnereae</taxon>
        <taxon>Striga</taxon>
    </lineage>
</organism>
<feature type="region of interest" description="Disordered" evidence="1">
    <location>
        <begin position="43"/>
        <end position="106"/>
    </location>
</feature>
<accession>A0A5A7Q804</accession>
<feature type="compositionally biased region" description="Acidic residues" evidence="1">
    <location>
        <begin position="1"/>
        <end position="10"/>
    </location>
</feature>
<name>A0A5A7Q804_STRAF</name>
<evidence type="ECO:0000313" key="3">
    <source>
        <dbReference type="Proteomes" id="UP000325081"/>
    </source>
</evidence>
<protein>
    <submittedName>
        <fullName evidence="2">Ubiquitin carboxyl-terminal hydrolase</fullName>
    </submittedName>
</protein>
<evidence type="ECO:0000256" key="1">
    <source>
        <dbReference type="SAM" id="MobiDB-lite"/>
    </source>
</evidence>
<comment type="caution">
    <text evidence="2">The sequence shown here is derived from an EMBL/GenBank/DDBJ whole genome shotgun (WGS) entry which is preliminary data.</text>
</comment>